<feature type="transmembrane region" description="Helical" evidence="1">
    <location>
        <begin position="12"/>
        <end position="29"/>
    </location>
</feature>
<evidence type="ECO:0000313" key="2">
    <source>
        <dbReference type="EMBL" id="MBB3870405.1"/>
    </source>
</evidence>
<accession>A0AA89SUB9</accession>
<dbReference type="EMBL" id="JACICZ010000024">
    <property type="protein sequence ID" value="MBB3870405.1"/>
    <property type="molecule type" value="Genomic_DNA"/>
</dbReference>
<comment type="caution">
    <text evidence="2">The sequence shown here is derived from an EMBL/GenBank/DDBJ whole genome shotgun (WGS) entry which is preliminary data.</text>
</comment>
<reference evidence="2 3" key="1">
    <citation type="submission" date="2020-08" db="EMBL/GenBank/DDBJ databases">
        <title>Genomic Encyclopedia of Type Strains, Phase IV (KMG-IV): sequencing the most valuable type-strain genomes for metagenomic binning, comparative biology and taxonomic classification.</title>
        <authorList>
            <person name="Goeker M."/>
        </authorList>
    </citation>
    <scope>NUCLEOTIDE SEQUENCE [LARGE SCALE GENOMIC DNA]</scope>
    <source>
        <strain evidence="2 3">DSM 14590</strain>
    </source>
</reference>
<evidence type="ECO:0000313" key="3">
    <source>
        <dbReference type="Proteomes" id="UP000613002"/>
    </source>
</evidence>
<name>A0AA89SUB9_9BACL</name>
<evidence type="ECO:0000256" key="1">
    <source>
        <dbReference type="SAM" id="Phobius"/>
    </source>
</evidence>
<keyword evidence="1" id="KW-1133">Transmembrane helix</keyword>
<proteinExistence type="predicted"/>
<sequence>MSNNENTEPHGVGLGVFYTALTIVTLISLRKSISYGFLMMRTIGLSGKSGNTFDTTPTYPVFHPIV</sequence>
<dbReference type="Proteomes" id="UP000613002">
    <property type="component" value="Unassembled WGS sequence"/>
</dbReference>
<keyword evidence="1" id="KW-0472">Membrane</keyword>
<organism evidence="2 3">
    <name type="scientific">Parageobacillus toebii NBRC 107807</name>
    <dbReference type="NCBI Taxonomy" id="1223503"/>
    <lineage>
        <taxon>Bacteria</taxon>
        <taxon>Bacillati</taxon>
        <taxon>Bacillota</taxon>
        <taxon>Bacilli</taxon>
        <taxon>Bacillales</taxon>
        <taxon>Anoxybacillaceae</taxon>
        <taxon>Parageobacillus</taxon>
    </lineage>
</organism>
<protein>
    <submittedName>
        <fullName evidence="2">Uncharacterized protein</fullName>
    </submittedName>
</protein>
<dbReference type="RefSeq" id="WP_062755655.1">
    <property type="nucleotide sequence ID" value="NZ_BDAQ01000012.1"/>
</dbReference>
<dbReference type="AlphaFoldDB" id="A0AA89SUB9"/>
<keyword evidence="3" id="KW-1185">Reference proteome</keyword>
<keyword evidence="1" id="KW-0812">Transmembrane</keyword>
<gene>
    <name evidence="2" type="ORF">HNR78_003345</name>
</gene>